<keyword evidence="7" id="KW-0238">DNA-binding</keyword>
<name>A0A974HTY9_XENLA</name>
<dbReference type="GO" id="GO:0000978">
    <property type="term" value="F:RNA polymerase II cis-regulatory region sequence-specific DNA binding"/>
    <property type="evidence" value="ECO:0007669"/>
    <property type="project" value="TreeGrafter"/>
</dbReference>
<dbReference type="InterPro" id="IPR036236">
    <property type="entry name" value="Znf_C2H2_sf"/>
</dbReference>
<proteinExistence type="predicted"/>
<evidence type="ECO:0000256" key="9">
    <source>
        <dbReference type="ARBA" id="ARBA00023242"/>
    </source>
</evidence>
<evidence type="ECO:0000256" key="3">
    <source>
        <dbReference type="ARBA" id="ARBA00022737"/>
    </source>
</evidence>
<dbReference type="SMART" id="SM00355">
    <property type="entry name" value="ZnF_C2H2"/>
    <property type="match status" value="2"/>
</dbReference>
<dbReference type="FunFam" id="3.30.160.60:FF:000060">
    <property type="entry name" value="zinc finger protein 436"/>
    <property type="match status" value="1"/>
</dbReference>
<evidence type="ECO:0000256" key="1">
    <source>
        <dbReference type="ARBA" id="ARBA00004123"/>
    </source>
</evidence>
<dbReference type="PROSITE" id="PS50157">
    <property type="entry name" value="ZINC_FINGER_C2H2_2"/>
    <property type="match status" value="2"/>
</dbReference>
<feature type="region of interest" description="Disordered" evidence="11">
    <location>
        <begin position="106"/>
        <end position="127"/>
    </location>
</feature>
<evidence type="ECO:0000256" key="6">
    <source>
        <dbReference type="ARBA" id="ARBA00023015"/>
    </source>
</evidence>
<feature type="compositionally biased region" description="Basic and acidic residues" evidence="11">
    <location>
        <begin position="14"/>
        <end position="27"/>
    </location>
</feature>
<accession>A0A974HTY9</accession>
<feature type="compositionally biased region" description="Basic residues" evidence="11">
    <location>
        <begin position="118"/>
        <end position="127"/>
    </location>
</feature>
<feature type="region of interest" description="Disordered" evidence="11">
    <location>
        <begin position="1"/>
        <end position="45"/>
    </location>
</feature>
<protein>
    <recommendedName>
        <fullName evidence="12">C2H2-type domain-containing protein</fullName>
    </recommendedName>
</protein>
<keyword evidence="4 10" id="KW-0863">Zinc-finger</keyword>
<dbReference type="PANTHER" id="PTHR23226:SF416">
    <property type="entry name" value="FI01424P"/>
    <property type="match status" value="1"/>
</dbReference>
<feature type="domain" description="C2H2-type" evidence="12">
    <location>
        <begin position="56"/>
        <end position="83"/>
    </location>
</feature>
<dbReference type="AlphaFoldDB" id="A0A974HTY9"/>
<sequence>MDGERQSVKKSKKTSKEKSADMDHQESRAQVAKSSGSENEHRYWENRKARVRKKGFVCKECWKVFSHGSHFVQHQKSHTGQSAHECYECGKRFNKKFNLDRHMMTHSRQVKATARARPVNKKKRQLP</sequence>
<evidence type="ECO:0000256" key="7">
    <source>
        <dbReference type="ARBA" id="ARBA00023125"/>
    </source>
</evidence>
<dbReference type="Gene3D" id="3.30.160.60">
    <property type="entry name" value="Classic Zinc Finger"/>
    <property type="match status" value="2"/>
</dbReference>
<feature type="domain" description="C2H2-type" evidence="12">
    <location>
        <begin position="84"/>
        <end position="111"/>
    </location>
</feature>
<evidence type="ECO:0000259" key="12">
    <source>
        <dbReference type="PROSITE" id="PS50157"/>
    </source>
</evidence>
<evidence type="ECO:0000256" key="8">
    <source>
        <dbReference type="ARBA" id="ARBA00023163"/>
    </source>
</evidence>
<keyword evidence="2" id="KW-0479">Metal-binding</keyword>
<evidence type="ECO:0000256" key="2">
    <source>
        <dbReference type="ARBA" id="ARBA00022723"/>
    </source>
</evidence>
<dbReference type="GO" id="GO:0000981">
    <property type="term" value="F:DNA-binding transcription factor activity, RNA polymerase II-specific"/>
    <property type="evidence" value="ECO:0007669"/>
    <property type="project" value="TreeGrafter"/>
</dbReference>
<dbReference type="SUPFAM" id="SSF57667">
    <property type="entry name" value="beta-beta-alpha zinc fingers"/>
    <property type="match status" value="1"/>
</dbReference>
<keyword evidence="6" id="KW-0805">Transcription regulation</keyword>
<keyword evidence="9" id="KW-0539">Nucleus</keyword>
<evidence type="ECO:0000313" key="13">
    <source>
        <dbReference type="EMBL" id="OCT90377.1"/>
    </source>
</evidence>
<dbReference type="EMBL" id="CM004470">
    <property type="protein sequence ID" value="OCT90377.1"/>
    <property type="molecule type" value="Genomic_DNA"/>
</dbReference>
<evidence type="ECO:0000256" key="5">
    <source>
        <dbReference type="ARBA" id="ARBA00022833"/>
    </source>
</evidence>
<evidence type="ECO:0000256" key="10">
    <source>
        <dbReference type="PROSITE-ProRule" id="PRU00042"/>
    </source>
</evidence>
<dbReference type="PROSITE" id="PS00028">
    <property type="entry name" value="ZINC_FINGER_C2H2_1"/>
    <property type="match status" value="2"/>
</dbReference>
<evidence type="ECO:0000313" key="14">
    <source>
        <dbReference type="Proteomes" id="UP000694892"/>
    </source>
</evidence>
<dbReference type="FunFam" id="3.30.160.60:FF:000646">
    <property type="entry name" value="Myeloid zinc finger 1"/>
    <property type="match status" value="1"/>
</dbReference>
<dbReference type="GO" id="GO:0005634">
    <property type="term" value="C:nucleus"/>
    <property type="evidence" value="ECO:0007669"/>
    <property type="project" value="UniProtKB-SubCell"/>
</dbReference>
<evidence type="ECO:0000256" key="4">
    <source>
        <dbReference type="ARBA" id="ARBA00022771"/>
    </source>
</evidence>
<reference evidence="14" key="1">
    <citation type="journal article" date="2016" name="Nature">
        <title>Genome evolution in the allotetraploid frog Xenopus laevis.</title>
        <authorList>
            <person name="Session A.M."/>
            <person name="Uno Y."/>
            <person name="Kwon T."/>
            <person name="Chapman J.A."/>
            <person name="Toyoda A."/>
            <person name="Takahashi S."/>
            <person name="Fukui A."/>
            <person name="Hikosaka A."/>
            <person name="Suzuki A."/>
            <person name="Kondo M."/>
            <person name="van Heeringen S.J."/>
            <person name="Quigley I."/>
            <person name="Heinz S."/>
            <person name="Ogino H."/>
            <person name="Ochi H."/>
            <person name="Hellsten U."/>
            <person name="Lyons J.B."/>
            <person name="Simakov O."/>
            <person name="Putnam N."/>
            <person name="Stites J."/>
            <person name="Kuroki Y."/>
            <person name="Tanaka T."/>
            <person name="Michiue T."/>
            <person name="Watanabe M."/>
            <person name="Bogdanovic O."/>
            <person name="Lister R."/>
            <person name="Georgiou G."/>
            <person name="Paranjpe S.S."/>
            <person name="van Kruijsbergen I."/>
            <person name="Shu S."/>
            <person name="Carlson J."/>
            <person name="Kinoshita T."/>
            <person name="Ohta Y."/>
            <person name="Mawaribuchi S."/>
            <person name="Jenkins J."/>
            <person name="Grimwood J."/>
            <person name="Schmutz J."/>
            <person name="Mitros T."/>
            <person name="Mozaffari S.V."/>
            <person name="Suzuki Y."/>
            <person name="Haramoto Y."/>
            <person name="Yamamoto T.S."/>
            <person name="Takagi C."/>
            <person name="Heald R."/>
            <person name="Miller K."/>
            <person name="Haudenschild C."/>
            <person name="Kitzman J."/>
            <person name="Nakayama T."/>
            <person name="Izutsu Y."/>
            <person name="Robert J."/>
            <person name="Fortriede J."/>
            <person name="Burns K."/>
            <person name="Lotay V."/>
            <person name="Karimi K."/>
            <person name="Yasuoka Y."/>
            <person name="Dichmann D.S."/>
            <person name="Flajnik M.F."/>
            <person name="Houston D.W."/>
            <person name="Shendure J."/>
            <person name="DuPasquier L."/>
            <person name="Vize P.D."/>
            <person name="Zorn A.M."/>
            <person name="Ito M."/>
            <person name="Marcotte E.M."/>
            <person name="Wallingford J.B."/>
            <person name="Ito Y."/>
            <person name="Asashima M."/>
            <person name="Ueno N."/>
            <person name="Matsuda Y."/>
            <person name="Veenstra G.J."/>
            <person name="Fujiyama A."/>
            <person name="Harland R.M."/>
            <person name="Taira M."/>
            <person name="Rokhsar D.S."/>
        </authorList>
    </citation>
    <scope>NUCLEOTIDE SEQUENCE [LARGE SCALE GENOMIC DNA]</scope>
    <source>
        <strain evidence="14">J</strain>
    </source>
</reference>
<comment type="subcellular location">
    <subcellularLocation>
        <location evidence="1">Nucleus</location>
    </subcellularLocation>
</comment>
<gene>
    <name evidence="13" type="ORF">XELAEV_18018989mg</name>
</gene>
<keyword evidence="5" id="KW-0862">Zinc</keyword>
<dbReference type="Proteomes" id="UP000694892">
    <property type="component" value="Chromosome 3L"/>
</dbReference>
<organism evidence="13 14">
    <name type="scientific">Xenopus laevis</name>
    <name type="common">African clawed frog</name>
    <dbReference type="NCBI Taxonomy" id="8355"/>
    <lineage>
        <taxon>Eukaryota</taxon>
        <taxon>Metazoa</taxon>
        <taxon>Chordata</taxon>
        <taxon>Craniata</taxon>
        <taxon>Vertebrata</taxon>
        <taxon>Euteleostomi</taxon>
        <taxon>Amphibia</taxon>
        <taxon>Batrachia</taxon>
        <taxon>Anura</taxon>
        <taxon>Pipoidea</taxon>
        <taxon>Pipidae</taxon>
        <taxon>Xenopodinae</taxon>
        <taxon>Xenopus</taxon>
        <taxon>Xenopus</taxon>
    </lineage>
</organism>
<dbReference type="PANTHER" id="PTHR23226">
    <property type="entry name" value="ZINC FINGER AND SCAN DOMAIN-CONTAINING"/>
    <property type="match status" value="1"/>
</dbReference>
<keyword evidence="3" id="KW-0677">Repeat</keyword>
<dbReference type="Pfam" id="PF00096">
    <property type="entry name" value="zf-C2H2"/>
    <property type="match status" value="2"/>
</dbReference>
<dbReference type="GO" id="GO:0008270">
    <property type="term" value="F:zinc ion binding"/>
    <property type="evidence" value="ECO:0007669"/>
    <property type="project" value="UniProtKB-KW"/>
</dbReference>
<evidence type="ECO:0000256" key="11">
    <source>
        <dbReference type="SAM" id="MobiDB-lite"/>
    </source>
</evidence>
<keyword evidence="8" id="KW-0804">Transcription</keyword>
<dbReference type="InterPro" id="IPR013087">
    <property type="entry name" value="Znf_C2H2_type"/>
</dbReference>